<evidence type="ECO:0000313" key="3">
    <source>
        <dbReference type="Proteomes" id="UP000199651"/>
    </source>
</evidence>
<feature type="compositionally biased region" description="Basic and acidic residues" evidence="1">
    <location>
        <begin position="279"/>
        <end position="290"/>
    </location>
</feature>
<dbReference type="Proteomes" id="UP000199651">
    <property type="component" value="Unassembled WGS sequence"/>
</dbReference>
<feature type="region of interest" description="Disordered" evidence="1">
    <location>
        <begin position="87"/>
        <end position="137"/>
    </location>
</feature>
<dbReference type="RefSeq" id="WP_091368550.1">
    <property type="nucleotide sequence ID" value="NZ_FNDV01000003.1"/>
</dbReference>
<dbReference type="EMBL" id="FNJB01000001">
    <property type="protein sequence ID" value="SDN89724.1"/>
    <property type="molecule type" value="Genomic_DNA"/>
</dbReference>
<organism evidence="2 3">
    <name type="scientific">Actinokineospora alba</name>
    <dbReference type="NCBI Taxonomy" id="504798"/>
    <lineage>
        <taxon>Bacteria</taxon>
        <taxon>Bacillati</taxon>
        <taxon>Actinomycetota</taxon>
        <taxon>Actinomycetes</taxon>
        <taxon>Pseudonocardiales</taxon>
        <taxon>Pseudonocardiaceae</taxon>
        <taxon>Actinokineospora</taxon>
    </lineage>
</organism>
<protein>
    <submittedName>
        <fullName evidence="2">Uncharacterized protein</fullName>
    </submittedName>
</protein>
<feature type="region of interest" description="Disordered" evidence="1">
    <location>
        <begin position="263"/>
        <end position="294"/>
    </location>
</feature>
<accession>A0A1H0F4Z5</accession>
<keyword evidence="3" id="KW-1185">Reference proteome</keyword>
<name>A0A1H0F4Z5_9PSEU</name>
<evidence type="ECO:0000256" key="1">
    <source>
        <dbReference type="SAM" id="MobiDB-lite"/>
    </source>
</evidence>
<dbReference type="AlphaFoldDB" id="A0A1H0F4Z5"/>
<sequence>MQSQEKIDRNMLLLDAQALLQQWRSQVADGVTLTAVANLDHKWGAGIHSELLAVLNERLGDQDSTPAHFPPSLAWTALDTLLKRSEERQQTKGKEKDGHPVSYDREAGPGSAIVQVDEESESESEDGGFVIKGDDETESESDTFVVKELTTKARPPQGLDVERVTLADLGDLRERLRREMPLKAFILSSRTKCRGFVARTIDVSAIPLPVHVATGAFPQFSFPDQITGLLVNDTFNTKFDDPQWAGVMLADSEMERLPRMLAAQRQHGQRPRLDQNPGVDRKREGLRDTERDDPEGELSVLPFVAQLDEEIAPGLHRRRTYRRGKGRIRVLHRNRVIGFLPRKREKFDIGIMCKFRGYKVVKIGEHDLEPENQLRLMIGARGFVPFAGVADCRVDVPADATGFTVNLVLESRAGNVVGSQYPRVLLDWQAQPTWPGGAAPQAGVAGRIEIDLINRTLKADASTVKYFGRF</sequence>
<feature type="compositionally biased region" description="Basic and acidic residues" evidence="1">
    <location>
        <begin position="87"/>
        <end position="107"/>
    </location>
</feature>
<proteinExistence type="predicted"/>
<evidence type="ECO:0000313" key="2">
    <source>
        <dbReference type="EMBL" id="SDN89724.1"/>
    </source>
</evidence>
<gene>
    <name evidence="2" type="ORF">SAMN05192558_101232</name>
</gene>
<feature type="compositionally biased region" description="Acidic residues" evidence="1">
    <location>
        <begin position="116"/>
        <end position="126"/>
    </location>
</feature>
<reference evidence="3" key="1">
    <citation type="submission" date="2016-10" db="EMBL/GenBank/DDBJ databases">
        <authorList>
            <person name="Varghese N."/>
            <person name="Submissions S."/>
        </authorList>
    </citation>
    <scope>NUCLEOTIDE SEQUENCE [LARGE SCALE GENOMIC DNA]</scope>
    <source>
        <strain evidence="3">IBRC-M 10655</strain>
    </source>
</reference>
<dbReference type="STRING" id="504798.SAMN05421871_103638"/>